<feature type="transmembrane region" description="Helical" evidence="7">
    <location>
        <begin position="863"/>
        <end position="883"/>
    </location>
</feature>
<reference evidence="11" key="1">
    <citation type="submission" date="2023-10" db="EMBL/GenBank/DDBJ databases">
        <authorList>
            <person name="Chen Y."/>
            <person name="Shah S."/>
            <person name="Dougan E. K."/>
            <person name="Thang M."/>
            <person name="Chan C."/>
        </authorList>
    </citation>
    <scope>NUCLEOTIDE SEQUENCE [LARGE SCALE GENOMIC DNA]</scope>
</reference>
<dbReference type="SMART" id="SM01411">
    <property type="entry name" value="Ephrin_rec_like"/>
    <property type="match status" value="2"/>
</dbReference>
<dbReference type="InterPro" id="IPR001828">
    <property type="entry name" value="ANF_lig-bd_rcpt"/>
</dbReference>
<evidence type="ECO:0000256" key="2">
    <source>
        <dbReference type="ARBA" id="ARBA00022692"/>
    </source>
</evidence>
<dbReference type="InterPro" id="IPR050726">
    <property type="entry name" value="mGluR"/>
</dbReference>
<feature type="domain" description="Receptor ligand binding region" evidence="9">
    <location>
        <begin position="107"/>
        <end position="435"/>
    </location>
</feature>
<dbReference type="CDD" id="cd06268">
    <property type="entry name" value="PBP1_ABC_transporter_LIVBP-like"/>
    <property type="match status" value="1"/>
</dbReference>
<evidence type="ECO:0000256" key="4">
    <source>
        <dbReference type="ARBA" id="ARBA00023136"/>
    </source>
</evidence>
<evidence type="ECO:0000256" key="8">
    <source>
        <dbReference type="SAM" id="SignalP"/>
    </source>
</evidence>
<evidence type="ECO:0000256" key="1">
    <source>
        <dbReference type="ARBA" id="ARBA00004370"/>
    </source>
</evidence>
<dbReference type="InterPro" id="IPR028082">
    <property type="entry name" value="Peripla_BP_I"/>
</dbReference>
<keyword evidence="2 7" id="KW-0812">Transmembrane</keyword>
<dbReference type="SUPFAM" id="SSF53822">
    <property type="entry name" value="Periplasmic binding protein-like I"/>
    <property type="match status" value="1"/>
</dbReference>
<evidence type="ECO:0008006" key="13">
    <source>
        <dbReference type="Google" id="ProtNLM"/>
    </source>
</evidence>
<dbReference type="Proteomes" id="UP001189429">
    <property type="component" value="Unassembled WGS sequence"/>
</dbReference>
<feature type="compositionally biased region" description="Low complexity" evidence="6">
    <location>
        <begin position="1304"/>
        <end position="1319"/>
    </location>
</feature>
<feature type="chain" id="PRO_5046216209" description="Receptor ligand binding region domain-containing protein" evidence="8">
    <location>
        <begin position="23"/>
        <end position="1352"/>
    </location>
</feature>
<organism evidence="11 12">
    <name type="scientific">Prorocentrum cordatum</name>
    <dbReference type="NCBI Taxonomy" id="2364126"/>
    <lineage>
        <taxon>Eukaryota</taxon>
        <taxon>Sar</taxon>
        <taxon>Alveolata</taxon>
        <taxon>Dinophyceae</taxon>
        <taxon>Prorocentrales</taxon>
        <taxon>Prorocentraceae</taxon>
        <taxon>Prorocentrum</taxon>
    </lineage>
</organism>
<dbReference type="PANTHER" id="PTHR24060">
    <property type="entry name" value="METABOTROPIC GLUTAMATE RECEPTOR"/>
    <property type="match status" value="1"/>
</dbReference>
<keyword evidence="4 7" id="KW-0472">Membrane</keyword>
<evidence type="ECO:0000313" key="12">
    <source>
        <dbReference type="Proteomes" id="UP001189429"/>
    </source>
</evidence>
<feature type="transmembrane region" description="Helical" evidence="7">
    <location>
        <begin position="1017"/>
        <end position="1037"/>
    </location>
</feature>
<dbReference type="Pfam" id="PF01094">
    <property type="entry name" value="ANF_receptor"/>
    <property type="match status" value="1"/>
</dbReference>
<feature type="domain" description="Tyrosine-protein kinase ephrin type A/B receptor-like" evidence="10">
    <location>
        <begin position="651"/>
        <end position="693"/>
    </location>
</feature>
<evidence type="ECO:0000256" key="3">
    <source>
        <dbReference type="ARBA" id="ARBA00022989"/>
    </source>
</evidence>
<feature type="transmembrane region" description="Helical" evidence="7">
    <location>
        <begin position="966"/>
        <end position="986"/>
    </location>
</feature>
<evidence type="ECO:0000313" key="11">
    <source>
        <dbReference type="EMBL" id="CAK0852062.1"/>
    </source>
</evidence>
<feature type="compositionally biased region" description="Polar residues" evidence="6">
    <location>
        <begin position="1342"/>
        <end position="1352"/>
    </location>
</feature>
<comment type="caution">
    <text evidence="11">The sequence shown here is derived from an EMBL/GenBank/DDBJ whole genome shotgun (WGS) entry which is preliminary data.</text>
</comment>
<evidence type="ECO:0000256" key="6">
    <source>
        <dbReference type="SAM" id="MobiDB-lite"/>
    </source>
</evidence>
<evidence type="ECO:0000256" key="5">
    <source>
        <dbReference type="ARBA" id="ARBA00023180"/>
    </source>
</evidence>
<accession>A0ABN9U0Z6</accession>
<evidence type="ECO:0000259" key="10">
    <source>
        <dbReference type="Pfam" id="PF07699"/>
    </source>
</evidence>
<dbReference type="Gene3D" id="2.10.50.10">
    <property type="entry name" value="Tumor Necrosis Factor Receptor, subunit A, domain 2"/>
    <property type="match status" value="3"/>
</dbReference>
<feature type="transmembrane region" description="Helical" evidence="7">
    <location>
        <begin position="1159"/>
        <end position="1181"/>
    </location>
</feature>
<proteinExistence type="predicted"/>
<dbReference type="InterPro" id="IPR011641">
    <property type="entry name" value="Tyr-kin_ephrin_A/B_rcpt-like"/>
</dbReference>
<feature type="transmembrane region" description="Helical" evidence="7">
    <location>
        <begin position="925"/>
        <end position="945"/>
    </location>
</feature>
<evidence type="ECO:0000256" key="7">
    <source>
        <dbReference type="SAM" id="Phobius"/>
    </source>
</evidence>
<feature type="transmembrane region" description="Helical" evidence="7">
    <location>
        <begin position="1093"/>
        <end position="1114"/>
    </location>
</feature>
<keyword evidence="12" id="KW-1185">Reference proteome</keyword>
<feature type="transmembrane region" description="Helical" evidence="7">
    <location>
        <begin position="1126"/>
        <end position="1144"/>
    </location>
</feature>
<protein>
    <recommendedName>
        <fullName evidence="13">Receptor ligand binding region domain-containing protein</fullName>
    </recommendedName>
</protein>
<name>A0ABN9U0Z6_9DINO</name>
<dbReference type="Pfam" id="PF07699">
    <property type="entry name" value="Ephrin_rec_like"/>
    <property type="match status" value="1"/>
</dbReference>
<dbReference type="CDD" id="cd00185">
    <property type="entry name" value="TNFRSF"/>
    <property type="match status" value="1"/>
</dbReference>
<dbReference type="EMBL" id="CAUYUJ010015290">
    <property type="protein sequence ID" value="CAK0852062.1"/>
    <property type="molecule type" value="Genomic_DNA"/>
</dbReference>
<feature type="transmembrane region" description="Helical" evidence="7">
    <location>
        <begin position="1067"/>
        <end position="1087"/>
    </location>
</feature>
<comment type="subcellular location">
    <subcellularLocation>
        <location evidence="1">Membrane</location>
    </subcellularLocation>
</comment>
<feature type="transmembrane region" description="Helical" evidence="7">
    <location>
        <begin position="831"/>
        <end position="851"/>
    </location>
</feature>
<keyword evidence="5" id="KW-0325">Glycoprotein</keyword>
<gene>
    <name evidence="11" type="ORF">PCOR1329_LOCUS44030</name>
</gene>
<evidence type="ECO:0000259" key="9">
    <source>
        <dbReference type="Pfam" id="PF01094"/>
    </source>
</evidence>
<keyword evidence="8" id="KW-0732">Signal</keyword>
<feature type="signal peptide" evidence="8">
    <location>
        <begin position="1"/>
        <end position="22"/>
    </location>
</feature>
<feature type="region of interest" description="Disordered" evidence="6">
    <location>
        <begin position="1274"/>
        <end position="1352"/>
    </location>
</feature>
<dbReference type="Gene3D" id="3.40.50.2300">
    <property type="match status" value="1"/>
</dbReference>
<keyword evidence="3 7" id="KW-1133">Transmembrane helix</keyword>
<sequence>MLWKGHELLLLLLLLFLSAADAQWDPFGRLSTAGPIPTPKEDTIAYYPPLSGNLRLGIAAKLTLRDGCGAARVVAATRAIYDVNTRNSTFCPAIANLGPADLFNVSTDVMDHGGNNERAILAGFYFNNMVEKSGFGLYGEPVHGIVGFTTSGSSAAGATAMQSLGLPMVCYSTTSPLLSLRNGLALKYPNFFRVCPGDQNRVRAAARAMRHMGYTRVVSFYFSEDYTRSMCSSFASTATSLGMTVVSKEVPTTDGNSGNQPDENAIQRIQEAFTEIHEDPSMPRVIMLCAFQSELPEVLRQAESMGLRKKEHNYVWFHPDDGNFNDPREALGTFSVSWMPDSDRTPLFEEAWDSGEIRAGGFEYKLGENICGSSMNESCWDMPKGSTWGEDYGDYFRYVENTSVTAQNNFAKCKTYTQFGYDSIVMFSVAMHKGITTGRFTRDTVTSSLLEEMLQELVGDTSYGECLAGGLLTFNEDQERNLPYMVSNFYLDSADNTVKKADVILVPDQMSGALVYQATSDLAACSVDYPGEKCFKPNGEGPLDGGFPLGRAETCLDGTYWHRGECVPADLGYYVPEVAAGQSVPYMAQTACPVGSYTNASGQTACRFSSPGYFVNENSTNEVQCAEGTFADEKGAAVCTKCVAGDFQEKRGQTSCDRCEVGRYQDEKGQSSCISCSDGRTTLYTGSSSASDCICQVGTEYLDDTTDTCKPCPIGINCPAGASLAFEIGTDVSNGGYTALSVKLGYYIPVSAVSASDSAGREDAIINEVYACDALGEAVLSQSGYNTPCPGGPPGSCALNRDAGSLACGRCMDDHFRGSDGICQKCGGGEAVGLILLIVLGLTLPVGSYFFINEGVTAKLGELTVAILSFGTFVTSVQLAMVITKISISWPTGNRDIFRTFAIFAFDLDSVRAECLFGSGATTGYVLTLLIPILLGAVLFGASFFSRVVFTVSQRLHMKGPETWNTYFTVYQAVFIAVFITVVRPFRCYSHPNGKYSMVDYPDIICWDSDSDHTLMIVFAIIAIFGEVVAFLAYYMWCIMTLPKTSVTNPNVLRSLKFVVYRFRDGAWYWGIIFLVRNTFTGISVIIDPSRPYAQMIVMASVLTGYFLLSVLILPWRGNALNLSDAITCASLVMLVAAAGPAVGEMSAAVETQVSTGTMFFWLLGLGSNVLIFIYLVYVFLRDLFGSKDMQQAKQESDLKKARDMGKRLLRMCQGLCNRSEEEIGKQLVDLGDFDLMRLKRGVRFIEVELLQDDDEIVNTMSWGSIFEARIKTSTQRPSTQKGLHPSEPDSVHLGELANDDPNGEPCGEAAPEVAGAGATDPAAGSTAQEVAGAGATDPAAGSTSETPGVAV</sequence>